<keyword evidence="3" id="KW-1003">Cell membrane</keyword>
<keyword evidence="7" id="KW-1064">Adaptive immunity</keyword>
<keyword evidence="16" id="KW-1185">Reference proteome</keyword>
<keyword evidence="6" id="KW-0391">Immunity</keyword>
<keyword evidence="4" id="KW-0964">Secreted</keyword>
<reference evidence="15" key="1">
    <citation type="submission" date="2018-05" db="EMBL/GenBank/DDBJ databases">
        <title>Whole genome of Theropithecus gelada.</title>
        <authorList>
            <person name="Chiou K.L."/>
            <person name="Snyder-Mackler N."/>
        </authorList>
    </citation>
    <scope>NUCLEOTIDE SEQUENCE [LARGE SCALE GENOMIC DNA]</scope>
</reference>
<evidence type="ECO:0000256" key="7">
    <source>
        <dbReference type="ARBA" id="ARBA00023130"/>
    </source>
</evidence>
<evidence type="ECO:0000256" key="9">
    <source>
        <dbReference type="ARBA" id="ARBA00023157"/>
    </source>
</evidence>
<dbReference type="Pfam" id="PF07686">
    <property type="entry name" value="V-set"/>
    <property type="match status" value="1"/>
</dbReference>
<reference evidence="15" key="3">
    <citation type="submission" date="2025-09" db="UniProtKB">
        <authorList>
            <consortium name="Ensembl"/>
        </authorList>
    </citation>
    <scope>IDENTIFICATION</scope>
</reference>
<dbReference type="AlphaFoldDB" id="A0A8D2DZM4"/>
<evidence type="ECO:0000313" key="15">
    <source>
        <dbReference type="Ensembl" id="ENSTGEP00000000725.1"/>
    </source>
</evidence>
<feature type="domain" description="Ig-like" evidence="14">
    <location>
        <begin position="11"/>
        <end position="115"/>
    </location>
</feature>
<comment type="subunit">
    <text evidence="11">Immunoglobulins are composed of two identical heavy chains and two identical light chains; disulfide-linked.</text>
</comment>
<evidence type="ECO:0000259" key="14">
    <source>
        <dbReference type="PROSITE" id="PS50835"/>
    </source>
</evidence>
<dbReference type="Gene3D" id="2.60.40.10">
    <property type="entry name" value="Immunoglobulins"/>
    <property type="match status" value="1"/>
</dbReference>
<evidence type="ECO:0000313" key="16">
    <source>
        <dbReference type="Proteomes" id="UP000694411"/>
    </source>
</evidence>
<evidence type="ECO:0000256" key="10">
    <source>
        <dbReference type="ARBA" id="ARBA00023319"/>
    </source>
</evidence>
<dbReference type="GO" id="GO:0019814">
    <property type="term" value="C:immunoglobulin complex"/>
    <property type="evidence" value="ECO:0007669"/>
    <property type="project" value="UniProtKB-KW"/>
</dbReference>
<dbReference type="InterPro" id="IPR013106">
    <property type="entry name" value="Ig_V-set"/>
</dbReference>
<comment type="subcellular location">
    <subcellularLocation>
        <location evidence="1">Cell membrane</location>
    </subcellularLocation>
    <subcellularLocation>
        <location evidence="2">Secreted</location>
    </subcellularLocation>
</comment>
<organism evidence="15 16">
    <name type="scientific">Theropithecus gelada</name>
    <name type="common">Gelada baboon</name>
    <dbReference type="NCBI Taxonomy" id="9565"/>
    <lineage>
        <taxon>Eukaryota</taxon>
        <taxon>Metazoa</taxon>
        <taxon>Chordata</taxon>
        <taxon>Craniata</taxon>
        <taxon>Vertebrata</taxon>
        <taxon>Euteleostomi</taxon>
        <taxon>Mammalia</taxon>
        <taxon>Eutheria</taxon>
        <taxon>Euarchontoglires</taxon>
        <taxon>Primates</taxon>
        <taxon>Haplorrhini</taxon>
        <taxon>Catarrhini</taxon>
        <taxon>Cercopithecidae</taxon>
        <taxon>Cercopithecinae</taxon>
        <taxon>Theropithecus</taxon>
    </lineage>
</organism>
<dbReference type="GO" id="GO:0005576">
    <property type="term" value="C:extracellular region"/>
    <property type="evidence" value="ECO:0007669"/>
    <property type="project" value="UniProtKB-SubCell"/>
</dbReference>
<dbReference type="SMART" id="SM00406">
    <property type="entry name" value="IGv"/>
    <property type="match status" value="1"/>
</dbReference>
<evidence type="ECO:0000256" key="2">
    <source>
        <dbReference type="ARBA" id="ARBA00004613"/>
    </source>
</evidence>
<keyword evidence="5" id="KW-0732">Signal</keyword>
<evidence type="ECO:0000256" key="11">
    <source>
        <dbReference type="ARBA" id="ARBA00038737"/>
    </source>
</evidence>
<dbReference type="PANTHER" id="PTHR23267">
    <property type="entry name" value="IMMUNOGLOBULIN LIGHT CHAIN"/>
    <property type="match status" value="1"/>
</dbReference>
<evidence type="ECO:0000256" key="13">
    <source>
        <dbReference type="SAM" id="MobiDB-lite"/>
    </source>
</evidence>
<feature type="region of interest" description="Disordered" evidence="13">
    <location>
        <begin position="155"/>
        <end position="223"/>
    </location>
</feature>
<protein>
    <recommendedName>
        <fullName evidence="14">Ig-like domain-containing protein</fullName>
    </recommendedName>
</protein>
<dbReference type="PROSITE" id="PS50835">
    <property type="entry name" value="IG_LIKE"/>
    <property type="match status" value="1"/>
</dbReference>
<evidence type="ECO:0000256" key="4">
    <source>
        <dbReference type="ARBA" id="ARBA00022525"/>
    </source>
</evidence>
<dbReference type="Ensembl" id="ENSTGET00000000957.1">
    <property type="protein sequence ID" value="ENSTGEP00000000725.1"/>
    <property type="gene ID" value="ENSTGEG00000000707.1"/>
</dbReference>
<evidence type="ECO:0000256" key="12">
    <source>
        <dbReference type="ARBA" id="ARBA00043265"/>
    </source>
</evidence>
<evidence type="ECO:0000256" key="8">
    <source>
        <dbReference type="ARBA" id="ARBA00023136"/>
    </source>
</evidence>
<evidence type="ECO:0000256" key="1">
    <source>
        <dbReference type="ARBA" id="ARBA00004236"/>
    </source>
</evidence>
<keyword evidence="8" id="KW-0472">Membrane</keyword>
<reference evidence="15" key="2">
    <citation type="submission" date="2025-08" db="UniProtKB">
        <authorList>
            <consortium name="Ensembl"/>
        </authorList>
    </citation>
    <scope>IDENTIFICATION</scope>
</reference>
<dbReference type="InterPro" id="IPR013783">
    <property type="entry name" value="Ig-like_fold"/>
</dbReference>
<keyword evidence="12" id="KW-1280">Immunoglobulin</keyword>
<evidence type="ECO:0000256" key="3">
    <source>
        <dbReference type="ARBA" id="ARBA00022475"/>
    </source>
</evidence>
<name>A0A8D2DZM4_THEGE</name>
<dbReference type="SUPFAM" id="SSF48726">
    <property type="entry name" value="Immunoglobulin"/>
    <property type="match status" value="1"/>
</dbReference>
<accession>A0A8D2DZM4</accession>
<keyword evidence="9" id="KW-1015">Disulfide bond</keyword>
<keyword evidence="10" id="KW-0393">Immunoglobulin domain</keyword>
<evidence type="ECO:0000256" key="5">
    <source>
        <dbReference type="ARBA" id="ARBA00022729"/>
    </source>
</evidence>
<evidence type="ECO:0000256" key="6">
    <source>
        <dbReference type="ARBA" id="ARBA00022859"/>
    </source>
</evidence>
<sequence>MCLFFVSGSNSQAVMTQEPSLTVSPGGTVTLTCGSSAGAVTGSHYPYWFQQKPGQAPRTLIYNTNFKHSWTPAWFSGSLLGGKAALILSGSEDEADYYCAIWHSSASHSDTHTWGSGTKTSACSHSCSRTLIPFLASSSSKSGIDPGLPSFFSPSHHLASSSHRNKEEVAKKGKGSARQYPRQQSQAVTPDGVRRWWRCLEPGNSADPLTKVRRGGKNRGLDG</sequence>
<dbReference type="Proteomes" id="UP000694411">
    <property type="component" value="Chromosome 10"/>
</dbReference>
<dbReference type="InterPro" id="IPR050150">
    <property type="entry name" value="IgV_Light_Chain"/>
</dbReference>
<proteinExistence type="predicted"/>
<dbReference type="InterPro" id="IPR007110">
    <property type="entry name" value="Ig-like_dom"/>
</dbReference>
<dbReference type="GO" id="GO:0002250">
    <property type="term" value="P:adaptive immune response"/>
    <property type="evidence" value="ECO:0007669"/>
    <property type="project" value="UniProtKB-KW"/>
</dbReference>
<dbReference type="FunFam" id="2.60.40.10:FF:001479">
    <property type="entry name" value="Immunoglobulin lambda variable 7-43"/>
    <property type="match status" value="1"/>
</dbReference>
<dbReference type="GO" id="GO:0005886">
    <property type="term" value="C:plasma membrane"/>
    <property type="evidence" value="ECO:0007669"/>
    <property type="project" value="UniProtKB-SubCell"/>
</dbReference>
<dbReference type="InterPro" id="IPR036179">
    <property type="entry name" value="Ig-like_dom_sf"/>
</dbReference>